<proteinExistence type="predicted"/>
<comment type="caution">
    <text evidence="1">The sequence shown here is derived from an EMBL/GenBank/DDBJ whole genome shotgun (WGS) entry which is preliminary data.</text>
</comment>
<dbReference type="EMBL" id="PVUF01000005">
    <property type="protein sequence ID" value="PRZ48010.1"/>
    <property type="molecule type" value="Genomic_DNA"/>
</dbReference>
<sequence length="59" mass="5981">MVAPLIWAGVALGGLYLGGKAMNEVGETVDGTAKLVKWATAGGALYVSYRALQSGGVLK</sequence>
<dbReference type="AlphaFoldDB" id="A0A2T1AHD3"/>
<reference evidence="1 2" key="1">
    <citation type="submission" date="2018-03" db="EMBL/GenBank/DDBJ databases">
        <title>Genomic Encyclopedia of Archaeal and Bacterial Type Strains, Phase II (KMG-II): from individual species to whole genera.</title>
        <authorList>
            <person name="Goeker M."/>
        </authorList>
    </citation>
    <scope>NUCLEOTIDE SEQUENCE [LARGE SCALE GENOMIC DNA]</scope>
    <source>
        <strain evidence="1 2">DSM 25328</strain>
    </source>
</reference>
<dbReference type="RefSeq" id="WP_106163691.1">
    <property type="nucleotide sequence ID" value="NZ_PVUF01000005.1"/>
</dbReference>
<organism evidence="1 2">
    <name type="scientific">Tritonibacter scottomollicae</name>
    <name type="common">Epibacterium scottomollicae</name>
    <dbReference type="NCBI Taxonomy" id="483013"/>
    <lineage>
        <taxon>Bacteria</taxon>
        <taxon>Pseudomonadati</taxon>
        <taxon>Pseudomonadota</taxon>
        <taxon>Alphaproteobacteria</taxon>
        <taxon>Rhodobacterales</taxon>
        <taxon>Paracoccaceae</taxon>
        <taxon>Tritonibacter</taxon>
    </lineage>
</organism>
<evidence type="ECO:0000313" key="2">
    <source>
        <dbReference type="Proteomes" id="UP000237718"/>
    </source>
</evidence>
<accession>A0A2T1AHD3</accession>
<gene>
    <name evidence="1" type="ORF">CLV89_105235</name>
</gene>
<dbReference type="Proteomes" id="UP000237718">
    <property type="component" value="Unassembled WGS sequence"/>
</dbReference>
<evidence type="ECO:0008006" key="3">
    <source>
        <dbReference type="Google" id="ProtNLM"/>
    </source>
</evidence>
<evidence type="ECO:0000313" key="1">
    <source>
        <dbReference type="EMBL" id="PRZ48010.1"/>
    </source>
</evidence>
<name>A0A2T1AHD3_TRISK</name>
<protein>
    <recommendedName>
        <fullName evidence="3">TrbC/VIRB2 family protein</fullName>
    </recommendedName>
</protein>